<proteinExistence type="predicted"/>
<reference evidence="1" key="1">
    <citation type="submission" date="2018-02" db="EMBL/GenBank/DDBJ databases">
        <title>Rhizophora mucronata_Transcriptome.</title>
        <authorList>
            <person name="Meera S.P."/>
            <person name="Sreeshan A."/>
            <person name="Augustine A."/>
        </authorList>
    </citation>
    <scope>NUCLEOTIDE SEQUENCE</scope>
    <source>
        <tissue evidence="1">Leaf</tissue>
    </source>
</reference>
<name>A0A2P2QT37_RHIMU</name>
<evidence type="ECO:0000313" key="1">
    <source>
        <dbReference type="EMBL" id="MBX70071.1"/>
    </source>
</evidence>
<protein>
    <submittedName>
        <fullName evidence="1">Uncharacterized protein</fullName>
    </submittedName>
</protein>
<organism evidence="1">
    <name type="scientific">Rhizophora mucronata</name>
    <name type="common">Asiatic mangrove</name>
    <dbReference type="NCBI Taxonomy" id="61149"/>
    <lineage>
        <taxon>Eukaryota</taxon>
        <taxon>Viridiplantae</taxon>
        <taxon>Streptophyta</taxon>
        <taxon>Embryophyta</taxon>
        <taxon>Tracheophyta</taxon>
        <taxon>Spermatophyta</taxon>
        <taxon>Magnoliopsida</taxon>
        <taxon>eudicotyledons</taxon>
        <taxon>Gunneridae</taxon>
        <taxon>Pentapetalae</taxon>
        <taxon>rosids</taxon>
        <taxon>fabids</taxon>
        <taxon>Malpighiales</taxon>
        <taxon>Rhizophoraceae</taxon>
        <taxon>Rhizophora</taxon>
    </lineage>
</organism>
<dbReference type="AlphaFoldDB" id="A0A2P2QT37"/>
<accession>A0A2P2QT37</accession>
<dbReference type="EMBL" id="GGEC01089587">
    <property type="protein sequence ID" value="MBX70071.1"/>
    <property type="molecule type" value="Transcribed_RNA"/>
</dbReference>
<sequence length="75" mass="8129">MCLKSLAMSTLRASYLLPQSLIQLLETKTHKSSSSSTKHCSVAAATGIFFFSFFLTTSSSTQHPCLSQLSANQLL</sequence>